<dbReference type="Pfam" id="PF26648">
    <property type="entry name" value="zf_Tbcl_4"/>
    <property type="match status" value="1"/>
</dbReference>
<dbReference type="AlphaFoldDB" id="A0A6A7ADG6"/>
<protein>
    <submittedName>
        <fullName evidence="4">Uncharacterized protein</fullName>
    </submittedName>
</protein>
<feature type="domain" description="Probable treble clef zinc finger fungi" evidence="3">
    <location>
        <begin position="66"/>
        <end position="98"/>
    </location>
</feature>
<dbReference type="InterPro" id="IPR058251">
    <property type="entry name" value="zf_Tbcl_3"/>
</dbReference>
<feature type="compositionally biased region" description="Polar residues" evidence="1">
    <location>
        <begin position="1"/>
        <end position="16"/>
    </location>
</feature>
<evidence type="ECO:0000259" key="3">
    <source>
        <dbReference type="Pfam" id="PF26648"/>
    </source>
</evidence>
<dbReference type="Pfam" id="PF26647">
    <property type="entry name" value="zf_Tbcl_3"/>
    <property type="match status" value="1"/>
</dbReference>
<feature type="domain" description="Probable treble clef zinc finger" evidence="2">
    <location>
        <begin position="26"/>
        <end position="63"/>
    </location>
</feature>
<gene>
    <name evidence="4" type="ORF">CC86DRAFT_342108</name>
</gene>
<evidence type="ECO:0000256" key="1">
    <source>
        <dbReference type="SAM" id="MobiDB-lite"/>
    </source>
</evidence>
<evidence type="ECO:0000313" key="5">
    <source>
        <dbReference type="Proteomes" id="UP000799424"/>
    </source>
</evidence>
<dbReference type="OrthoDB" id="5600002at2759"/>
<proteinExistence type="predicted"/>
<evidence type="ECO:0000313" key="4">
    <source>
        <dbReference type="EMBL" id="KAF2831351.1"/>
    </source>
</evidence>
<organism evidence="4 5">
    <name type="scientific">Ophiobolus disseminans</name>
    <dbReference type="NCBI Taxonomy" id="1469910"/>
    <lineage>
        <taxon>Eukaryota</taxon>
        <taxon>Fungi</taxon>
        <taxon>Dikarya</taxon>
        <taxon>Ascomycota</taxon>
        <taxon>Pezizomycotina</taxon>
        <taxon>Dothideomycetes</taxon>
        <taxon>Pleosporomycetidae</taxon>
        <taxon>Pleosporales</taxon>
        <taxon>Pleosporineae</taxon>
        <taxon>Phaeosphaeriaceae</taxon>
        <taxon>Ophiobolus</taxon>
    </lineage>
</organism>
<dbReference type="EMBL" id="MU006218">
    <property type="protein sequence ID" value="KAF2831351.1"/>
    <property type="molecule type" value="Genomic_DNA"/>
</dbReference>
<dbReference type="Proteomes" id="UP000799424">
    <property type="component" value="Unassembled WGS sequence"/>
</dbReference>
<keyword evidence="5" id="KW-1185">Reference proteome</keyword>
<feature type="region of interest" description="Disordered" evidence="1">
    <location>
        <begin position="1"/>
        <end position="21"/>
    </location>
</feature>
<evidence type="ECO:0000259" key="2">
    <source>
        <dbReference type="Pfam" id="PF26647"/>
    </source>
</evidence>
<sequence>MSSTSDEGSRASSPANHENCPFHDDPRSGLCNALTNKGTLCTYKGKITKPGYFPVCGKHSWSHVRAGRCQTVEECGQLCDRFAEQDPPYHLCEKHQMGSNTLPCHLMRLPTELRFMIFRNLFPKVVASREHEVKAAILKTNRQINEEASSVLYGESVFEVYVQANLIEIMGKVWNRHAHTQNEYHDYSTSSMLCQEGLRMIRNLEVIFPLGAVFGRHKGTGPGYITLEEYELYAFRGSMRKLGDLFLENAESGSLHALRSLKITARSSLPEGPNFPARRGNVSKDLTEGIPTNDAYINFRDQWLKVLADLLAVADGPATNANLEPRLRKTEAFAQFVNVQAIYGPKGWNTSVFQELERPLHLARVAYENNNEEMMVKIQEAINLPWVNAYRQNEKPVRILADFISTMFEQEHIEKGGNDDNKVDRAPTLRELYPDAYQFGDHAPLSQPYETVLAHLWSDLDFVDPAPRIGSPGVTVEIGDLRYTVRKDGKEWARLKTPALIREMRLEK</sequence>
<accession>A0A6A7ADG6</accession>
<dbReference type="InterPro" id="IPR058252">
    <property type="entry name" value="zf_Tbcl_4"/>
</dbReference>
<name>A0A6A7ADG6_9PLEO</name>
<reference evidence="4" key="1">
    <citation type="journal article" date="2020" name="Stud. Mycol.">
        <title>101 Dothideomycetes genomes: a test case for predicting lifestyles and emergence of pathogens.</title>
        <authorList>
            <person name="Haridas S."/>
            <person name="Albert R."/>
            <person name="Binder M."/>
            <person name="Bloem J."/>
            <person name="Labutti K."/>
            <person name="Salamov A."/>
            <person name="Andreopoulos B."/>
            <person name="Baker S."/>
            <person name="Barry K."/>
            <person name="Bills G."/>
            <person name="Bluhm B."/>
            <person name="Cannon C."/>
            <person name="Castanera R."/>
            <person name="Culley D."/>
            <person name="Daum C."/>
            <person name="Ezra D."/>
            <person name="Gonzalez J."/>
            <person name="Henrissat B."/>
            <person name="Kuo A."/>
            <person name="Liang C."/>
            <person name="Lipzen A."/>
            <person name="Lutzoni F."/>
            <person name="Magnuson J."/>
            <person name="Mondo S."/>
            <person name="Nolan M."/>
            <person name="Ohm R."/>
            <person name="Pangilinan J."/>
            <person name="Park H.-J."/>
            <person name="Ramirez L."/>
            <person name="Alfaro M."/>
            <person name="Sun H."/>
            <person name="Tritt A."/>
            <person name="Yoshinaga Y."/>
            <person name="Zwiers L.-H."/>
            <person name="Turgeon B."/>
            <person name="Goodwin S."/>
            <person name="Spatafora J."/>
            <person name="Crous P."/>
            <person name="Grigoriev I."/>
        </authorList>
    </citation>
    <scope>NUCLEOTIDE SEQUENCE</scope>
    <source>
        <strain evidence="4">CBS 113818</strain>
    </source>
</reference>